<dbReference type="GO" id="GO:0016829">
    <property type="term" value="F:lyase activity"/>
    <property type="evidence" value="ECO:0007669"/>
    <property type="project" value="UniProtKB-KW"/>
</dbReference>
<accession>A0A0F3GX79</accession>
<sequence>MSFKKINEMNIELSKLMKFHHIGIAVKSFENPVIFIKNLGYECESPIVDPLQNVEIIMCNSNVFPNIELIRPITDKSPVSNYLKHFNETMYHICYVTENVTECVNALEYNNRVILISKEKQAALFSNRKVSFYYIVGFGLIEFLEQ</sequence>
<gene>
    <name evidence="1" type="ORF">MBAV_001333</name>
</gene>
<evidence type="ECO:0000313" key="1">
    <source>
        <dbReference type="EMBL" id="KJU86480.1"/>
    </source>
</evidence>
<reference evidence="1 2" key="1">
    <citation type="submission" date="2015-02" db="EMBL/GenBank/DDBJ databases">
        <title>Single-cell genomics of uncultivated deep-branching MTB reveals a conserved set of magnetosome genes.</title>
        <authorList>
            <person name="Kolinko S."/>
            <person name="Richter M."/>
            <person name="Glockner F.O."/>
            <person name="Brachmann A."/>
            <person name="Schuler D."/>
        </authorList>
    </citation>
    <scope>NUCLEOTIDE SEQUENCE [LARGE SCALE GENOMIC DNA]</scope>
    <source>
        <strain evidence="1">TM-1</strain>
    </source>
</reference>
<dbReference type="Gene3D" id="3.10.180.10">
    <property type="entry name" value="2,3-Dihydroxybiphenyl 1,2-Dioxygenase, domain 1"/>
    <property type="match status" value="1"/>
</dbReference>
<name>A0A0F3GX79_9BACT</name>
<dbReference type="Proteomes" id="UP000033423">
    <property type="component" value="Unassembled WGS sequence"/>
</dbReference>
<proteinExistence type="predicted"/>
<dbReference type="EMBL" id="LACI01000573">
    <property type="protein sequence ID" value="KJU86480.1"/>
    <property type="molecule type" value="Genomic_DNA"/>
</dbReference>
<keyword evidence="1" id="KW-0456">Lyase</keyword>
<dbReference type="SUPFAM" id="SSF54593">
    <property type="entry name" value="Glyoxalase/Bleomycin resistance protein/Dihydroxybiphenyl dioxygenase"/>
    <property type="match status" value="1"/>
</dbReference>
<dbReference type="InterPro" id="IPR029068">
    <property type="entry name" value="Glyas_Bleomycin-R_OHBP_Dase"/>
</dbReference>
<evidence type="ECO:0000313" key="2">
    <source>
        <dbReference type="Proteomes" id="UP000033423"/>
    </source>
</evidence>
<comment type="caution">
    <text evidence="1">The sequence shown here is derived from an EMBL/GenBank/DDBJ whole genome shotgun (WGS) entry which is preliminary data.</text>
</comment>
<organism evidence="1 2">
    <name type="scientific">Candidatus Magnetobacterium bavaricum</name>
    <dbReference type="NCBI Taxonomy" id="29290"/>
    <lineage>
        <taxon>Bacteria</taxon>
        <taxon>Pseudomonadati</taxon>
        <taxon>Nitrospirota</taxon>
        <taxon>Thermodesulfovibrionia</taxon>
        <taxon>Thermodesulfovibrionales</taxon>
        <taxon>Candidatus Magnetobacteriaceae</taxon>
        <taxon>Candidatus Magnetobacterium</taxon>
    </lineage>
</organism>
<keyword evidence="2" id="KW-1185">Reference proteome</keyword>
<protein>
    <submittedName>
        <fullName evidence="1">Lactoylglutathione lyase</fullName>
    </submittedName>
</protein>
<dbReference type="AlphaFoldDB" id="A0A0F3GX79"/>
<dbReference type="Pfam" id="PF13669">
    <property type="entry name" value="Glyoxalase_4"/>
    <property type="match status" value="1"/>
</dbReference>